<dbReference type="PRINTS" id="PR00463">
    <property type="entry name" value="EP450I"/>
</dbReference>
<evidence type="ECO:0000313" key="11">
    <source>
        <dbReference type="Proteomes" id="UP000532311"/>
    </source>
</evidence>
<comment type="cofactor">
    <cofactor evidence="1 8">
        <name>heme</name>
        <dbReference type="ChEBI" id="CHEBI:30413"/>
    </cofactor>
</comment>
<dbReference type="PANTHER" id="PTHR46300:SF7">
    <property type="entry name" value="P450, PUTATIVE (EUROFUNG)-RELATED"/>
    <property type="match status" value="1"/>
</dbReference>
<dbReference type="AlphaFoldDB" id="A0A8H5XMZ2"/>
<dbReference type="InterPro" id="IPR001128">
    <property type="entry name" value="Cyt_P450"/>
</dbReference>
<evidence type="ECO:0000256" key="9">
    <source>
        <dbReference type="RuleBase" id="RU000461"/>
    </source>
</evidence>
<dbReference type="GO" id="GO:0020037">
    <property type="term" value="F:heme binding"/>
    <property type="evidence" value="ECO:0007669"/>
    <property type="project" value="InterPro"/>
</dbReference>
<keyword evidence="5 9" id="KW-0560">Oxidoreductase</keyword>
<keyword evidence="7 9" id="KW-0503">Monooxygenase</keyword>
<organism evidence="10 11">
    <name type="scientific">Fusarium globosum</name>
    <dbReference type="NCBI Taxonomy" id="78864"/>
    <lineage>
        <taxon>Eukaryota</taxon>
        <taxon>Fungi</taxon>
        <taxon>Dikarya</taxon>
        <taxon>Ascomycota</taxon>
        <taxon>Pezizomycotina</taxon>
        <taxon>Sordariomycetes</taxon>
        <taxon>Hypocreomycetidae</taxon>
        <taxon>Hypocreales</taxon>
        <taxon>Nectriaceae</taxon>
        <taxon>Fusarium</taxon>
        <taxon>Fusarium fujikuroi species complex</taxon>
    </lineage>
</organism>
<sequence>MIIVLALVLFCCLYVISIVLKNFRRSRYLPPGPSGWPLIGNLSDLPSHGKKDWEHWYKFKDAYGPISSITTMGQVIIILNDAAVANEVMEKHSMDTASRPLSVVLGDLTGWDRQVSFQPNIDIVRVERKSILQALGSPKHIETYADQLNFEGKLFLLRLLEDPKRFVSHIRRQTGATILKIAYGYRVEPRGPDTLLDLSDLSAQQVIPAASPGAWAVDTLPVLKYLPSCFPGAHVKRLAYVWKQTLDDLSEKPYSFVLRQIDGGKHRGSYVSRHLDDLGHKPSPLEQRTIKWTAATMYAAGSDTTVITIHTFFLAMLQNPDVQHRAQMEIDKIVGRDRLPEPKDIENLPFVQALISEVLRWHPVAPTGIPHRATTDIACRDYIIPKGSILVPNIWAFTQDPTVYKDPLSFNPSRFLCEETDDGIPHKTPEPNPRQYVFGFGRRVCPGRFLAEATFSLTIMQTLAAYKISKVVRDGKEVDIKADFLPGLLSHPVEFEAIIVPRYENVERIVRAVEADNPWASGDSKELEL</sequence>
<dbReference type="Proteomes" id="UP000532311">
    <property type="component" value="Unassembled WGS sequence"/>
</dbReference>
<evidence type="ECO:0000256" key="8">
    <source>
        <dbReference type="PIRSR" id="PIRSR602401-1"/>
    </source>
</evidence>
<keyword evidence="6 8" id="KW-0408">Iron</keyword>
<dbReference type="GO" id="GO:0005506">
    <property type="term" value="F:iron ion binding"/>
    <property type="evidence" value="ECO:0007669"/>
    <property type="project" value="InterPro"/>
</dbReference>
<keyword evidence="3 8" id="KW-0349">Heme</keyword>
<evidence type="ECO:0000256" key="4">
    <source>
        <dbReference type="ARBA" id="ARBA00022723"/>
    </source>
</evidence>
<dbReference type="EMBL" id="JAAQPF010000833">
    <property type="protein sequence ID" value="KAF5696559.1"/>
    <property type="molecule type" value="Genomic_DNA"/>
</dbReference>
<dbReference type="PROSITE" id="PS00086">
    <property type="entry name" value="CYTOCHROME_P450"/>
    <property type="match status" value="1"/>
</dbReference>
<dbReference type="Gene3D" id="1.10.630.10">
    <property type="entry name" value="Cytochrome P450"/>
    <property type="match status" value="1"/>
</dbReference>
<proteinExistence type="inferred from homology"/>
<dbReference type="CDD" id="cd11065">
    <property type="entry name" value="CYP64-like"/>
    <property type="match status" value="1"/>
</dbReference>
<dbReference type="GO" id="GO:0004497">
    <property type="term" value="F:monooxygenase activity"/>
    <property type="evidence" value="ECO:0007669"/>
    <property type="project" value="UniProtKB-KW"/>
</dbReference>
<evidence type="ECO:0000256" key="6">
    <source>
        <dbReference type="ARBA" id="ARBA00023004"/>
    </source>
</evidence>
<dbReference type="GO" id="GO:0016705">
    <property type="term" value="F:oxidoreductase activity, acting on paired donors, with incorporation or reduction of molecular oxygen"/>
    <property type="evidence" value="ECO:0007669"/>
    <property type="project" value="InterPro"/>
</dbReference>
<protein>
    <submittedName>
        <fullName evidence="10">Cytochrome P450 monooxygenase</fullName>
    </submittedName>
</protein>
<dbReference type="InterPro" id="IPR017972">
    <property type="entry name" value="Cyt_P450_CS"/>
</dbReference>
<dbReference type="PANTHER" id="PTHR46300">
    <property type="entry name" value="P450, PUTATIVE (EUROFUNG)-RELATED-RELATED"/>
    <property type="match status" value="1"/>
</dbReference>
<evidence type="ECO:0000256" key="1">
    <source>
        <dbReference type="ARBA" id="ARBA00001971"/>
    </source>
</evidence>
<comment type="similarity">
    <text evidence="2 9">Belongs to the cytochrome P450 family.</text>
</comment>
<dbReference type="InterPro" id="IPR036396">
    <property type="entry name" value="Cyt_P450_sf"/>
</dbReference>
<evidence type="ECO:0000256" key="3">
    <source>
        <dbReference type="ARBA" id="ARBA00022617"/>
    </source>
</evidence>
<reference evidence="10 11" key="1">
    <citation type="submission" date="2020-05" db="EMBL/GenBank/DDBJ databases">
        <title>Identification and distribution of gene clusters putatively required for synthesis of sphingolipid metabolism inhibitors in phylogenetically diverse species of the filamentous fungus Fusarium.</title>
        <authorList>
            <person name="Kim H.-S."/>
            <person name="Busman M."/>
            <person name="Brown D.W."/>
            <person name="Divon H."/>
            <person name="Uhlig S."/>
            <person name="Proctor R.H."/>
        </authorList>
    </citation>
    <scope>NUCLEOTIDE SEQUENCE [LARGE SCALE GENOMIC DNA]</scope>
    <source>
        <strain evidence="10 11">NRRL 26131</strain>
    </source>
</reference>
<keyword evidence="11" id="KW-1185">Reference proteome</keyword>
<evidence type="ECO:0000313" key="10">
    <source>
        <dbReference type="EMBL" id="KAF5696559.1"/>
    </source>
</evidence>
<dbReference type="PRINTS" id="PR00385">
    <property type="entry name" value="P450"/>
</dbReference>
<gene>
    <name evidence="10" type="ORF">FGLOB1_13416</name>
</gene>
<name>A0A8H5XMZ2_9HYPO</name>
<evidence type="ECO:0000256" key="5">
    <source>
        <dbReference type="ARBA" id="ARBA00023002"/>
    </source>
</evidence>
<dbReference type="SUPFAM" id="SSF48264">
    <property type="entry name" value="Cytochrome P450"/>
    <property type="match status" value="1"/>
</dbReference>
<dbReference type="Pfam" id="PF00067">
    <property type="entry name" value="p450"/>
    <property type="match status" value="1"/>
</dbReference>
<comment type="caution">
    <text evidence="10">The sequence shown here is derived from an EMBL/GenBank/DDBJ whole genome shotgun (WGS) entry which is preliminary data.</text>
</comment>
<dbReference type="InterPro" id="IPR050364">
    <property type="entry name" value="Cytochrome_P450_fung"/>
</dbReference>
<feature type="binding site" description="axial binding residue" evidence="8">
    <location>
        <position position="445"/>
    </location>
    <ligand>
        <name>heme</name>
        <dbReference type="ChEBI" id="CHEBI:30413"/>
    </ligand>
    <ligandPart>
        <name>Fe</name>
        <dbReference type="ChEBI" id="CHEBI:18248"/>
    </ligandPart>
</feature>
<evidence type="ECO:0000256" key="2">
    <source>
        <dbReference type="ARBA" id="ARBA00010617"/>
    </source>
</evidence>
<accession>A0A8H5XMZ2</accession>
<keyword evidence="4 8" id="KW-0479">Metal-binding</keyword>
<dbReference type="InterPro" id="IPR002401">
    <property type="entry name" value="Cyt_P450_E_grp-I"/>
</dbReference>
<evidence type="ECO:0000256" key="7">
    <source>
        <dbReference type="ARBA" id="ARBA00023033"/>
    </source>
</evidence>